<feature type="domain" description="Peptidase S54 rhomboid" evidence="8">
    <location>
        <begin position="81"/>
        <end position="245"/>
    </location>
</feature>
<dbReference type="InterPro" id="IPR035952">
    <property type="entry name" value="Rhomboid-like_sf"/>
</dbReference>
<evidence type="ECO:0000313" key="10">
    <source>
        <dbReference type="Proteomes" id="UP001597375"/>
    </source>
</evidence>
<comment type="similarity">
    <text evidence="2">Belongs to the peptidase S54 family.</text>
</comment>
<dbReference type="Gene3D" id="1.20.1540.10">
    <property type="entry name" value="Rhomboid-like"/>
    <property type="match status" value="1"/>
</dbReference>
<evidence type="ECO:0000259" key="8">
    <source>
        <dbReference type="Pfam" id="PF01694"/>
    </source>
</evidence>
<dbReference type="InterPro" id="IPR050925">
    <property type="entry name" value="Rhomboid_protease_S54"/>
</dbReference>
<accession>A0ABW5D2N4</accession>
<dbReference type="PANTHER" id="PTHR43731:SF14">
    <property type="entry name" value="PRESENILIN-ASSOCIATED RHOMBOID-LIKE PROTEIN, MITOCHONDRIAL"/>
    <property type="match status" value="1"/>
</dbReference>
<keyword evidence="3 7" id="KW-0812">Transmembrane</keyword>
<proteinExistence type="inferred from homology"/>
<feature type="transmembrane region" description="Helical" evidence="7">
    <location>
        <begin position="174"/>
        <end position="197"/>
    </location>
</feature>
<keyword evidence="9" id="KW-0645">Protease</keyword>
<evidence type="ECO:0000256" key="3">
    <source>
        <dbReference type="ARBA" id="ARBA00022692"/>
    </source>
</evidence>
<evidence type="ECO:0000256" key="7">
    <source>
        <dbReference type="SAM" id="Phobius"/>
    </source>
</evidence>
<feature type="transmembrane region" description="Helical" evidence="7">
    <location>
        <begin position="149"/>
        <end position="167"/>
    </location>
</feature>
<evidence type="ECO:0000256" key="6">
    <source>
        <dbReference type="ARBA" id="ARBA00023136"/>
    </source>
</evidence>
<reference evidence="10" key="1">
    <citation type="journal article" date="2019" name="Int. J. Syst. Evol. Microbiol.">
        <title>The Global Catalogue of Microorganisms (GCM) 10K type strain sequencing project: providing services to taxonomists for standard genome sequencing and annotation.</title>
        <authorList>
            <consortium name="The Broad Institute Genomics Platform"/>
            <consortium name="The Broad Institute Genome Sequencing Center for Infectious Disease"/>
            <person name="Wu L."/>
            <person name="Ma J."/>
        </authorList>
    </citation>
    <scope>NUCLEOTIDE SEQUENCE [LARGE SCALE GENOMIC DNA]</scope>
    <source>
        <strain evidence="10">CGMCC 4.7106</strain>
    </source>
</reference>
<evidence type="ECO:0000313" key="9">
    <source>
        <dbReference type="EMBL" id="MFD2255283.1"/>
    </source>
</evidence>
<name>A0ABW5D2N4_9BACT</name>
<evidence type="ECO:0000256" key="1">
    <source>
        <dbReference type="ARBA" id="ARBA00004141"/>
    </source>
</evidence>
<evidence type="ECO:0000256" key="4">
    <source>
        <dbReference type="ARBA" id="ARBA00022801"/>
    </source>
</evidence>
<dbReference type="PANTHER" id="PTHR43731">
    <property type="entry name" value="RHOMBOID PROTEASE"/>
    <property type="match status" value="1"/>
</dbReference>
<dbReference type="EC" id="3.4.21.-" evidence="9"/>
<dbReference type="Proteomes" id="UP001597375">
    <property type="component" value="Unassembled WGS sequence"/>
</dbReference>
<keyword evidence="10" id="KW-1185">Reference proteome</keyword>
<dbReference type="EMBL" id="JBHUIT010000001">
    <property type="protein sequence ID" value="MFD2255283.1"/>
    <property type="molecule type" value="Genomic_DNA"/>
</dbReference>
<keyword evidence="6 7" id="KW-0472">Membrane</keyword>
<protein>
    <submittedName>
        <fullName evidence="9">Rhomboid family intramembrane serine protease</fullName>
        <ecNumber evidence="9">3.4.21.-</ecNumber>
    </submittedName>
</protein>
<keyword evidence="5 7" id="KW-1133">Transmembrane helix</keyword>
<evidence type="ECO:0000256" key="5">
    <source>
        <dbReference type="ARBA" id="ARBA00022989"/>
    </source>
</evidence>
<gene>
    <name evidence="9" type="ORF">ACFSSA_01220</name>
</gene>
<dbReference type="GO" id="GO:0008233">
    <property type="term" value="F:peptidase activity"/>
    <property type="evidence" value="ECO:0007669"/>
    <property type="project" value="UniProtKB-KW"/>
</dbReference>
<comment type="caution">
    <text evidence="9">The sequence shown here is derived from an EMBL/GenBank/DDBJ whole genome shotgun (WGS) entry which is preliminary data.</text>
</comment>
<dbReference type="GO" id="GO:0006508">
    <property type="term" value="P:proteolysis"/>
    <property type="evidence" value="ECO:0007669"/>
    <property type="project" value="UniProtKB-KW"/>
</dbReference>
<dbReference type="Pfam" id="PF01694">
    <property type="entry name" value="Rhomboid"/>
    <property type="match status" value="1"/>
</dbReference>
<feature type="transmembrane region" description="Helical" evidence="7">
    <location>
        <begin position="122"/>
        <end position="143"/>
    </location>
</feature>
<dbReference type="InterPro" id="IPR022764">
    <property type="entry name" value="Peptidase_S54_rhomboid_dom"/>
</dbReference>
<sequence>MIPPAPPKTLLMLGSSAGRLGRAFRQLRRSTVSWQFLRILLICQAIPFFWNKILPNAGYLPDKLYQAQILFGLNLQSFLSGEIWQIFSYGLIHGNWTHLLINSATILLLGSKVEYILGKRSYRLLTGLSILAGGGLFIAQSWFSKDQETLVGASAVTFSYLALLVTLSPESRFLPLFISGKTIGICMIVANLSLVLINPILELGIFSQVGRFLVNLGFGDLFKVSHSCHLGGTLVGYTFGKFILRPRITLLGLQRARERQERYKAQ</sequence>
<keyword evidence="4 9" id="KW-0378">Hydrolase</keyword>
<dbReference type="SUPFAM" id="SSF144091">
    <property type="entry name" value="Rhomboid-like"/>
    <property type="match status" value="1"/>
</dbReference>
<comment type="subcellular location">
    <subcellularLocation>
        <location evidence="1">Membrane</location>
        <topology evidence="1">Multi-pass membrane protein</topology>
    </subcellularLocation>
</comment>
<organism evidence="9 10">
    <name type="scientific">Luteolibacter algae</name>
    <dbReference type="NCBI Taxonomy" id="454151"/>
    <lineage>
        <taxon>Bacteria</taxon>
        <taxon>Pseudomonadati</taxon>
        <taxon>Verrucomicrobiota</taxon>
        <taxon>Verrucomicrobiia</taxon>
        <taxon>Verrucomicrobiales</taxon>
        <taxon>Verrucomicrobiaceae</taxon>
        <taxon>Luteolibacter</taxon>
    </lineage>
</organism>
<evidence type="ECO:0000256" key="2">
    <source>
        <dbReference type="ARBA" id="ARBA00009045"/>
    </source>
</evidence>